<dbReference type="Gene3D" id="2.170.270.10">
    <property type="entry name" value="SET domain"/>
    <property type="match status" value="1"/>
</dbReference>
<dbReference type="GO" id="GO:0005634">
    <property type="term" value="C:nucleus"/>
    <property type="evidence" value="ECO:0007669"/>
    <property type="project" value="TreeGrafter"/>
</dbReference>
<proteinExistence type="predicted"/>
<evidence type="ECO:0000313" key="3">
    <source>
        <dbReference type="EMBL" id="CAE4562933.1"/>
    </source>
</evidence>
<feature type="region of interest" description="Disordered" evidence="1">
    <location>
        <begin position="218"/>
        <end position="241"/>
    </location>
</feature>
<protein>
    <recommendedName>
        <fullName evidence="2">SET domain-containing protein</fullName>
    </recommendedName>
</protein>
<dbReference type="AlphaFoldDB" id="A0A7S4PUZ9"/>
<dbReference type="InterPro" id="IPR046341">
    <property type="entry name" value="SET_dom_sf"/>
</dbReference>
<accession>A0A7S4PUZ9</accession>
<organism evidence="3">
    <name type="scientific">Alexandrium monilatum</name>
    <dbReference type="NCBI Taxonomy" id="311494"/>
    <lineage>
        <taxon>Eukaryota</taxon>
        <taxon>Sar</taxon>
        <taxon>Alveolata</taxon>
        <taxon>Dinophyceae</taxon>
        <taxon>Gonyaulacales</taxon>
        <taxon>Pyrocystaceae</taxon>
        <taxon>Alexandrium</taxon>
    </lineage>
</organism>
<dbReference type="InterPro" id="IPR011990">
    <property type="entry name" value="TPR-like_helical_dom_sf"/>
</dbReference>
<name>A0A7S4PUZ9_9DINO</name>
<dbReference type="Pfam" id="PF00856">
    <property type="entry name" value="SET"/>
    <property type="match status" value="1"/>
</dbReference>
<sequence>MEALELRHAEAGGARWVAARPLAKHEVLEPGEAPLLAWPAAAARGEPDAAAAASAAAFLRASVEVQRKVLELFREPPEEAAGALYGAWRRGALSAAAEAGELAQAPAAARAAAAAHLNAFELLDGRLALFERCSRFNHACAPGAEYSCTQDGRVKVRTLRRFDAGEEVHISYLGGDALLTRPARRDRLRQRYVFECGCCLCGRPVDELAALRCPSCGSRAAGPSCGACGSERSQSTDREAEALERRAAALAGRWEASAQQPELAEALSPSAEALMRESVALGLAPHHVAHQRLNLLLLEMGVARTSWQAGGAAGETALESALQGPQHELRQLCERWDELLRWFRALGPPLERCWGIFLGEAGFGLLGFLAAEDSPADCRARAGSLGSLLQDWLGRPGTGRGDAVD</sequence>
<dbReference type="InterPro" id="IPR001214">
    <property type="entry name" value="SET_dom"/>
</dbReference>
<gene>
    <name evidence="3" type="ORF">AMON00008_LOCUS2552</name>
</gene>
<feature type="domain" description="SET" evidence="2">
    <location>
        <begin position="80"/>
        <end position="172"/>
    </location>
</feature>
<dbReference type="Gene3D" id="1.25.40.10">
    <property type="entry name" value="Tetratricopeptide repeat domain"/>
    <property type="match status" value="1"/>
</dbReference>
<evidence type="ECO:0000259" key="2">
    <source>
        <dbReference type="Pfam" id="PF00856"/>
    </source>
</evidence>
<dbReference type="SUPFAM" id="SSF82199">
    <property type="entry name" value="SET domain"/>
    <property type="match status" value="1"/>
</dbReference>
<dbReference type="CDD" id="cd20071">
    <property type="entry name" value="SET_SMYD"/>
    <property type="match status" value="1"/>
</dbReference>
<dbReference type="PANTHER" id="PTHR12197">
    <property type="entry name" value="HISTONE-LYSINE N-METHYLTRANSFERASE SMYD"/>
    <property type="match status" value="1"/>
</dbReference>
<dbReference type="PANTHER" id="PTHR12197:SF251">
    <property type="entry name" value="EG:BACR7C10.4 PROTEIN"/>
    <property type="match status" value="1"/>
</dbReference>
<dbReference type="InterPro" id="IPR050869">
    <property type="entry name" value="H3K4_H4K5_MeTrfase"/>
</dbReference>
<evidence type="ECO:0000256" key="1">
    <source>
        <dbReference type="SAM" id="MobiDB-lite"/>
    </source>
</evidence>
<dbReference type="EMBL" id="HBNR01003668">
    <property type="protein sequence ID" value="CAE4562933.1"/>
    <property type="molecule type" value="Transcribed_RNA"/>
</dbReference>
<reference evidence="3" key="1">
    <citation type="submission" date="2021-01" db="EMBL/GenBank/DDBJ databases">
        <authorList>
            <person name="Corre E."/>
            <person name="Pelletier E."/>
            <person name="Niang G."/>
            <person name="Scheremetjew M."/>
            <person name="Finn R."/>
            <person name="Kale V."/>
            <person name="Holt S."/>
            <person name="Cochrane G."/>
            <person name="Meng A."/>
            <person name="Brown T."/>
            <person name="Cohen L."/>
        </authorList>
    </citation>
    <scope>NUCLEOTIDE SEQUENCE</scope>
    <source>
        <strain evidence="3">CCMP3105</strain>
    </source>
</reference>